<keyword evidence="18" id="KW-1185">Reference proteome</keyword>
<feature type="disulfide bond" evidence="16">
    <location>
        <begin position="24"/>
        <end position="34"/>
    </location>
</feature>
<accession>A0A507FEL9</accession>
<keyword evidence="11" id="KW-0496">Mitochondrion</keyword>
<comment type="function">
    <text evidence="1">Accessory subunit of the mitochondrial membrane respiratory chain NADH dehydrogenase (Complex I), that is believed not to be involved in catalysis. Complex I functions in the transfer of electrons from NADH to the respiratory chain. The immediate electron acceptor for the enzyme is believed to be ubiquinone.</text>
</comment>
<dbReference type="Proteomes" id="UP000320333">
    <property type="component" value="Unassembled WGS sequence"/>
</dbReference>
<evidence type="ECO:0000256" key="8">
    <source>
        <dbReference type="ARBA" id="ARBA00022660"/>
    </source>
</evidence>
<keyword evidence="8" id="KW-0679">Respiratory chain</keyword>
<evidence type="ECO:0000256" key="11">
    <source>
        <dbReference type="ARBA" id="ARBA00023128"/>
    </source>
</evidence>
<proteinExistence type="inferred from homology"/>
<name>A0A507FEL9_9FUNG</name>
<dbReference type="OrthoDB" id="9992197at2759"/>
<evidence type="ECO:0000256" key="13">
    <source>
        <dbReference type="ARBA" id="ARBA00023157"/>
    </source>
</evidence>
<evidence type="ECO:0000256" key="15">
    <source>
        <dbReference type="ARBA" id="ARBA00032739"/>
    </source>
</evidence>
<reference evidence="17 18" key="1">
    <citation type="journal article" date="2019" name="Sci. Rep.">
        <title>Comparative genomics of chytrid fungi reveal insights into the obligate biotrophic and pathogenic lifestyle of Synchytrium endobioticum.</title>
        <authorList>
            <person name="van de Vossenberg B.T.L.H."/>
            <person name="Warris S."/>
            <person name="Nguyen H.D.T."/>
            <person name="van Gent-Pelzer M.P.E."/>
            <person name="Joly D.L."/>
            <person name="van de Geest H.C."/>
            <person name="Bonants P.J.M."/>
            <person name="Smith D.S."/>
            <person name="Levesque C.A."/>
            <person name="van der Lee T.A.J."/>
        </authorList>
    </citation>
    <scope>NUCLEOTIDE SEQUENCE [LARGE SCALE GENOMIC DNA]</scope>
    <source>
        <strain evidence="17 18">CBS 675.73</strain>
    </source>
</reference>
<dbReference type="PROSITE" id="PS51808">
    <property type="entry name" value="CHCH"/>
    <property type="match status" value="1"/>
</dbReference>
<evidence type="ECO:0000313" key="17">
    <source>
        <dbReference type="EMBL" id="TPX73736.1"/>
    </source>
</evidence>
<evidence type="ECO:0000256" key="2">
    <source>
        <dbReference type="ARBA" id="ARBA00004569"/>
    </source>
</evidence>
<comment type="similarity">
    <text evidence="4">Belongs to the complex I NDUFS5 subunit family.</text>
</comment>
<evidence type="ECO:0000256" key="10">
    <source>
        <dbReference type="ARBA" id="ARBA00022982"/>
    </source>
</evidence>
<organism evidence="17 18">
    <name type="scientific">Chytriomyces confervae</name>
    <dbReference type="NCBI Taxonomy" id="246404"/>
    <lineage>
        <taxon>Eukaryota</taxon>
        <taxon>Fungi</taxon>
        <taxon>Fungi incertae sedis</taxon>
        <taxon>Chytridiomycota</taxon>
        <taxon>Chytridiomycota incertae sedis</taxon>
        <taxon>Chytridiomycetes</taxon>
        <taxon>Chytridiales</taxon>
        <taxon>Chytriomycetaceae</taxon>
        <taxon>Chytriomyces</taxon>
    </lineage>
</organism>
<dbReference type="GO" id="GO:0005758">
    <property type="term" value="C:mitochondrial intermembrane space"/>
    <property type="evidence" value="ECO:0007669"/>
    <property type="project" value="UniProtKB-SubCell"/>
</dbReference>
<dbReference type="STRING" id="246404.A0A507FEL9"/>
<keyword evidence="9" id="KW-0999">Mitochondrion inner membrane</keyword>
<evidence type="ECO:0000256" key="4">
    <source>
        <dbReference type="ARBA" id="ARBA00007372"/>
    </source>
</evidence>
<evidence type="ECO:0000256" key="3">
    <source>
        <dbReference type="ARBA" id="ARBA00004637"/>
    </source>
</evidence>
<dbReference type="PANTHER" id="PTHR15224:SF1">
    <property type="entry name" value="NADH DEHYDROGENASE [UBIQUINONE] IRON-SULFUR PROTEIN 5"/>
    <property type="match status" value="1"/>
</dbReference>
<comment type="subunit">
    <text evidence="5">Mammalian complex I is composed of 45 different subunits. This is a component of the iron-sulfur (IP) fragment of the enzyme.</text>
</comment>
<evidence type="ECO:0000256" key="5">
    <source>
        <dbReference type="ARBA" id="ARBA00011261"/>
    </source>
</evidence>
<feature type="disulfide bond" evidence="16">
    <location>
        <begin position="14"/>
        <end position="44"/>
    </location>
</feature>
<evidence type="ECO:0000256" key="7">
    <source>
        <dbReference type="ARBA" id="ARBA00022448"/>
    </source>
</evidence>
<gene>
    <name evidence="17" type="ORF">CcCBS67573_g04999</name>
</gene>
<evidence type="ECO:0000256" key="1">
    <source>
        <dbReference type="ARBA" id="ARBA00003195"/>
    </source>
</evidence>
<evidence type="ECO:0000256" key="16">
    <source>
        <dbReference type="PIRSR" id="PIRSR619342-50"/>
    </source>
</evidence>
<evidence type="ECO:0000313" key="18">
    <source>
        <dbReference type="Proteomes" id="UP000320333"/>
    </source>
</evidence>
<comment type="subcellular location">
    <subcellularLocation>
        <location evidence="3">Mitochondrion inner membrane</location>
        <topology evidence="3">Peripheral membrane protein</topology>
    </subcellularLocation>
    <subcellularLocation>
        <location evidence="2">Mitochondrion intermembrane space</location>
    </subcellularLocation>
</comment>
<dbReference type="EMBL" id="QEAP01000167">
    <property type="protein sequence ID" value="TPX73736.1"/>
    <property type="molecule type" value="Genomic_DNA"/>
</dbReference>
<dbReference type="GO" id="GO:0005743">
    <property type="term" value="C:mitochondrial inner membrane"/>
    <property type="evidence" value="ECO:0007669"/>
    <property type="project" value="UniProtKB-SubCell"/>
</dbReference>
<keyword evidence="13 16" id="KW-1015">Disulfide bond</keyword>
<keyword evidence="12" id="KW-0472">Membrane</keyword>
<keyword evidence="7" id="KW-0813">Transport</keyword>
<comment type="caution">
    <text evidence="17">The sequence shown here is derived from an EMBL/GenBank/DDBJ whole genome shotgun (WGS) entry which is preliminary data.</text>
</comment>
<sequence>MAKGFGTSGGRGRCFSFFQDYAGCFAQADNPRECLRQYEDYQECLYHRKEILRLKMVEAEWSRQNKAAEKAAGGAGLLSFLPGFAK</sequence>
<dbReference type="CDD" id="cd24141">
    <property type="entry name" value="NDUFS5-like"/>
    <property type="match status" value="1"/>
</dbReference>
<evidence type="ECO:0000256" key="9">
    <source>
        <dbReference type="ARBA" id="ARBA00022792"/>
    </source>
</evidence>
<evidence type="ECO:0000256" key="12">
    <source>
        <dbReference type="ARBA" id="ARBA00023136"/>
    </source>
</evidence>
<evidence type="ECO:0000256" key="14">
    <source>
        <dbReference type="ARBA" id="ARBA00031222"/>
    </source>
</evidence>
<evidence type="ECO:0000256" key="6">
    <source>
        <dbReference type="ARBA" id="ARBA00013482"/>
    </source>
</evidence>
<dbReference type="PANTHER" id="PTHR15224">
    <property type="entry name" value="NADH DEHYDROGENASE [UBIQUINONE] IRON-SULFUR PROTEIN 5"/>
    <property type="match status" value="1"/>
</dbReference>
<dbReference type="GO" id="GO:0032981">
    <property type="term" value="P:mitochondrial respiratory chain complex I assembly"/>
    <property type="evidence" value="ECO:0007669"/>
    <property type="project" value="TreeGrafter"/>
</dbReference>
<dbReference type="AlphaFoldDB" id="A0A507FEL9"/>
<protein>
    <recommendedName>
        <fullName evidence="6">NADH dehydrogenase [ubiquinone] iron-sulfur protein 5</fullName>
    </recommendedName>
    <alternativeName>
        <fullName evidence="14">Complex I-15 kDa</fullName>
    </alternativeName>
    <alternativeName>
        <fullName evidence="15">NADH-ubiquinone oxidoreductase 15 kDa subunit</fullName>
    </alternativeName>
</protein>
<dbReference type="InterPro" id="IPR019342">
    <property type="entry name" value="NADH_UbQ_OxRdtase_FeS-su5"/>
</dbReference>
<keyword evidence="10" id="KW-0249">Electron transport</keyword>